<dbReference type="AlphaFoldDB" id="A0A9E7ZI21"/>
<proteinExistence type="predicted"/>
<accession>A0A9E7ZI21</accession>
<name>A0A9E7ZI21_9HYPH</name>
<dbReference type="EMBL" id="CP102774">
    <property type="protein sequence ID" value="UZF86280.1"/>
    <property type="molecule type" value="Genomic_DNA"/>
</dbReference>
<evidence type="ECO:0000313" key="1">
    <source>
        <dbReference type="EMBL" id="UZF86280.1"/>
    </source>
</evidence>
<evidence type="ECO:0008006" key="2">
    <source>
        <dbReference type="Google" id="ProtNLM"/>
    </source>
</evidence>
<organism evidence="1">
    <name type="scientific">Bosea sp. NBC_00436</name>
    <dbReference type="NCBI Taxonomy" id="2969620"/>
    <lineage>
        <taxon>Bacteria</taxon>
        <taxon>Pseudomonadati</taxon>
        <taxon>Pseudomonadota</taxon>
        <taxon>Alphaproteobacteria</taxon>
        <taxon>Hyphomicrobiales</taxon>
        <taxon>Boseaceae</taxon>
        <taxon>Bosea</taxon>
    </lineage>
</organism>
<protein>
    <recommendedName>
        <fullName evidence="2">Invasion associated locus B family protein</fullName>
    </recommendedName>
</protein>
<sequence>MISSFLPTRDAALSRSAIALGLVAGLFGVATLPAEAAPAKPKPAAATAAAASPGQGQAMLLESAGKWQAFSSQQGRSKVCYALSKAETRIPTNLKDVEGLLFVSSRPGEGVRNEISFVMNFDLKEGVEHQAIIGNERFALVAKGQNMWLKNPAEEPRMLDALRRGAGLEVKGTSKRGNPTSDKYSLAGISQIVKRAEDACK</sequence>
<reference evidence="1" key="1">
    <citation type="submission" date="2022-08" db="EMBL/GenBank/DDBJ databases">
        <title>Complete Genome Sequences of 2 Bosea sp. soil isolates.</title>
        <authorList>
            <person name="Alvarez Arevalo M."/>
            <person name="Sterndorff E.B."/>
            <person name="Faurdal D."/>
            <person name="Joergensen T.S."/>
            <person name="Weber T."/>
        </authorList>
    </citation>
    <scope>NUCLEOTIDE SEQUENCE</scope>
    <source>
        <strain evidence="1">NBC_00436</strain>
    </source>
</reference>
<gene>
    <name evidence="1" type="ORF">NWE54_21215</name>
</gene>